<dbReference type="Gene3D" id="1.20.120.1630">
    <property type="match status" value="1"/>
</dbReference>
<evidence type="ECO:0000256" key="7">
    <source>
        <dbReference type="ARBA" id="ARBA00023136"/>
    </source>
</evidence>
<dbReference type="Gene3D" id="2.30.30.140">
    <property type="match status" value="1"/>
</dbReference>
<feature type="region of interest" description="Disordered" evidence="10">
    <location>
        <begin position="53"/>
        <end position="157"/>
    </location>
</feature>
<comment type="similarity">
    <text evidence="2">Belongs to the ERG4/ERG24 family.</text>
</comment>
<evidence type="ECO:0000256" key="3">
    <source>
        <dbReference type="ARBA" id="ARBA00022553"/>
    </source>
</evidence>
<keyword evidence="7 11" id="KW-0472">Membrane</keyword>
<evidence type="ECO:0000313" key="12">
    <source>
        <dbReference type="EMBL" id="KYN41028.1"/>
    </source>
</evidence>
<feature type="transmembrane region" description="Helical" evidence="11">
    <location>
        <begin position="431"/>
        <end position="453"/>
    </location>
</feature>
<evidence type="ECO:0000313" key="13">
    <source>
        <dbReference type="Proteomes" id="UP000078541"/>
    </source>
</evidence>
<dbReference type="PANTHER" id="PTHR21257:SF55">
    <property type="entry name" value="DELTA(14)-STEROL REDUCTASE LBR"/>
    <property type="match status" value="1"/>
</dbReference>
<evidence type="ECO:0000256" key="2">
    <source>
        <dbReference type="ARBA" id="ARBA00005402"/>
    </source>
</evidence>
<feature type="compositionally biased region" description="Basic and acidic residues" evidence="10">
    <location>
        <begin position="133"/>
        <end position="146"/>
    </location>
</feature>
<feature type="transmembrane region" description="Helical" evidence="11">
    <location>
        <begin position="612"/>
        <end position="630"/>
    </location>
</feature>
<feature type="transmembrane region" description="Helical" evidence="11">
    <location>
        <begin position="298"/>
        <end position="319"/>
    </location>
</feature>
<feature type="compositionally biased region" description="Low complexity" evidence="10">
    <location>
        <begin position="108"/>
        <end position="117"/>
    </location>
</feature>
<gene>
    <name evidence="12" type="ORF">ALC56_04621</name>
</gene>
<dbReference type="OrthoDB" id="5326588at2759"/>
<dbReference type="SUPFAM" id="SSF63748">
    <property type="entry name" value="Tudor/PWWP/MBT"/>
    <property type="match status" value="1"/>
</dbReference>
<evidence type="ECO:0000256" key="5">
    <source>
        <dbReference type="ARBA" id="ARBA00022989"/>
    </source>
</evidence>
<name>A0A195FKT2_9HYME</name>
<dbReference type="EMBL" id="KQ981491">
    <property type="protein sequence ID" value="KYN41028.1"/>
    <property type="molecule type" value="Genomic_DNA"/>
</dbReference>
<comment type="subcellular location">
    <subcellularLocation>
        <location evidence="1">Nucleus inner membrane</location>
        <topology evidence="1">Multi-pass membrane protein</topology>
    </subcellularLocation>
</comment>
<protein>
    <submittedName>
        <fullName evidence="12">Lamin-B receptor</fullName>
    </submittedName>
</protein>
<dbReference type="InterPro" id="IPR001171">
    <property type="entry name" value="ERG24_DHCR-like"/>
</dbReference>
<keyword evidence="3" id="KW-0597">Phosphoprotein</keyword>
<feature type="compositionally biased region" description="Basic residues" evidence="10">
    <location>
        <begin position="68"/>
        <end position="107"/>
    </location>
</feature>
<keyword evidence="13" id="KW-1185">Reference proteome</keyword>
<evidence type="ECO:0000256" key="6">
    <source>
        <dbReference type="ARBA" id="ARBA00023125"/>
    </source>
</evidence>
<dbReference type="GO" id="GO:0050613">
    <property type="term" value="F:Delta14-sterol reductase activity"/>
    <property type="evidence" value="ECO:0007669"/>
    <property type="project" value="TreeGrafter"/>
</dbReference>
<evidence type="ECO:0000256" key="11">
    <source>
        <dbReference type="SAM" id="Phobius"/>
    </source>
</evidence>
<feature type="transmembrane region" description="Helical" evidence="11">
    <location>
        <begin position="254"/>
        <end position="277"/>
    </location>
</feature>
<evidence type="ECO:0000256" key="10">
    <source>
        <dbReference type="SAM" id="MobiDB-lite"/>
    </source>
</evidence>
<keyword evidence="4 11" id="KW-0812">Transmembrane</keyword>
<evidence type="ECO:0000256" key="8">
    <source>
        <dbReference type="ARBA" id="ARBA00023170"/>
    </source>
</evidence>
<feature type="transmembrane region" description="Helical" evidence="11">
    <location>
        <begin position="370"/>
        <end position="390"/>
    </location>
</feature>
<dbReference type="GO" id="GO:0005637">
    <property type="term" value="C:nuclear inner membrane"/>
    <property type="evidence" value="ECO:0007669"/>
    <property type="project" value="UniProtKB-SubCell"/>
</dbReference>
<organism evidence="12 13">
    <name type="scientific">Trachymyrmex septentrionalis</name>
    <dbReference type="NCBI Taxonomy" id="34720"/>
    <lineage>
        <taxon>Eukaryota</taxon>
        <taxon>Metazoa</taxon>
        <taxon>Ecdysozoa</taxon>
        <taxon>Arthropoda</taxon>
        <taxon>Hexapoda</taxon>
        <taxon>Insecta</taxon>
        <taxon>Pterygota</taxon>
        <taxon>Neoptera</taxon>
        <taxon>Endopterygota</taxon>
        <taxon>Hymenoptera</taxon>
        <taxon>Apocrita</taxon>
        <taxon>Aculeata</taxon>
        <taxon>Formicoidea</taxon>
        <taxon>Formicidae</taxon>
        <taxon>Myrmicinae</taxon>
        <taxon>Trachymyrmex</taxon>
    </lineage>
</organism>
<sequence length="660" mass="75078">MKFSEGEEVLAKHPNTSEYYKGKILNVRGDRYKIHFETGIEYTVRENDIKAERIGRISTRTNRATKSPTRRSPSRKSPSRRSPGRLSRRSPGRSPRRSPGRSPRRSPGRSPSSTTRKLPIRSTRLAKISLSRIDIENKTSNHKGSDIKTLNESPTESLPLQQRLREAMTITHRPSLLKTEQEYKSTILRSIDRAASLPVERKSYVQDYPLGEKERGYSMQRDQDITKSLQEGEKWETVVKREKEINRVGKPQEWGGWIGTLFLTFILPISVILPQFLCSKGQCKSALIKLSADVKSYINLYTLLSYTAFLTLLACISIIPIGKIIDGQQSKIGRLQYRINGFLSAIVAMMGLGSCVYMNIPISEYILNNIVQLSVSGWIVGTILALGLYIKAGKAPVINLNLYASTNSKIYNFWQGREINPRIGTLDIKLLLIRASLIGTLIVNVVIALKAVGNIKSPNIEKLDVATLLAILLQLFYILHGLIYEATIFTSFTIMYEGTGYMTCVSHLLYPFLTTLTTRLKLYQKMKLDYFIGLSILSFILGYVLYYASNLRKDEFRKNPISPTVPYLETIPTSRGKKLMLSGLWGHVRHPNYLGDIIMHWSIASIGLANDILPYYTAICCTLVLAYRAVRDNKRCQMRYGYAWEQYCSRVKYMILKRIF</sequence>
<keyword evidence="5 11" id="KW-1133">Transmembrane helix</keyword>
<evidence type="ECO:0000256" key="4">
    <source>
        <dbReference type="ARBA" id="ARBA00022692"/>
    </source>
</evidence>
<feature type="transmembrane region" description="Helical" evidence="11">
    <location>
        <begin position="465"/>
        <end position="486"/>
    </location>
</feature>
<feature type="compositionally biased region" description="Polar residues" evidence="10">
    <location>
        <begin position="148"/>
        <end position="157"/>
    </location>
</feature>
<dbReference type="AlphaFoldDB" id="A0A195FKT2"/>
<dbReference type="GO" id="GO:0005789">
    <property type="term" value="C:endoplasmic reticulum membrane"/>
    <property type="evidence" value="ECO:0007669"/>
    <property type="project" value="TreeGrafter"/>
</dbReference>
<feature type="transmembrane region" description="Helical" evidence="11">
    <location>
        <begin position="528"/>
        <end position="548"/>
    </location>
</feature>
<keyword evidence="9" id="KW-0539">Nucleus</keyword>
<dbReference type="GO" id="GO:0003677">
    <property type="term" value="F:DNA binding"/>
    <property type="evidence" value="ECO:0007669"/>
    <property type="project" value="UniProtKB-KW"/>
</dbReference>
<reference evidence="12 13" key="1">
    <citation type="submission" date="2016-03" db="EMBL/GenBank/DDBJ databases">
        <title>Trachymyrmex septentrionalis WGS genome.</title>
        <authorList>
            <person name="Nygaard S."/>
            <person name="Hu H."/>
            <person name="Boomsma J."/>
            <person name="Zhang G."/>
        </authorList>
    </citation>
    <scope>NUCLEOTIDE SEQUENCE [LARGE SCALE GENOMIC DNA]</scope>
    <source>
        <strain evidence="12">Tsep2-gDNA-1</strain>
        <tissue evidence="12">Whole body</tissue>
    </source>
</reference>
<feature type="transmembrane region" description="Helical" evidence="11">
    <location>
        <begin position="498"/>
        <end position="516"/>
    </location>
</feature>
<dbReference type="GO" id="GO:0006695">
    <property type="term" value="P:cholesterol biosynthetic process"/>
    <property type="evidence" value="ECO:0007669"/>
    <property type="project" value="TreeGrafter"/>
</dbReference>
<dbReference type="Proteomes" id="UP000078541">
    <property type="component" value="Unassembled WGS sequence"/>
</dbReference>
<keyword evidence="8 12" id="KW-0675">Receptor</keyword>
<proteinExistence type="inferred from homology"/>
<dbReference type="STRING" id="34720.A0A195FKT2"/>
<feature type="transmembrane region" description="Helical" evidence="11">
    <location>
        <begin position="339"/>
        <end position="358"/>
    </location>
</feature>
<evidence type="ECO:0000256" key="9">
    <source>
        <dbReference type="ARBA" id="ARBA00023242"/>
    </source>
</evidence>
<keyword evidence="6" id="KW-0238">DNA-binding</keyword>
<dbReference type="Pfam" id="PF01222">
    <property type="entry name" value="ERG4_ERG24"/>
    <property type="match status" value="1"/>
</dbReference>
<evidence type="ECO:0000256" key="1">
    <source>
        <dbReference type="ARBA" id="ARBA00004473"/>
    </source>
</evidence>
<dbReference type="PANTHER" id="PTHR21257">
    <property type="entry name" value="DELTA(14)-STEROL REDUCTASE"/>
    <property type="match status" value="1"/>
</dbReference>
<accession>A0A195FKT2</accession>